<reference evidence="3" key="2">
    <citation type="submission" date="2020-10" db="EMBL/GenBank/DDBJ databases">
        <authorList>
            <person name="Cooper E.A."/>
            <person name="Brenton Z.W."/>
            <person name="Flinn B.S."/>
            <person name="Jenkins J."/>
            <person name="Shu S."/>
            <person name="Flowers D."/>
            <person name="Luo F."/>
            <person name="Wang Y."/>
            <person name="Xia P."/>
            <person name="Barry K."/>
            <person name="Daum C."/>
            <person name="Lipzen A."/>
            <person name="Yoshinaga Y."/>
            <person name="Schmutz J."/>
            <person name="Saski C."/>
            <person name="Vermerris W."/>
            <person name="Kresovich S."/>
        </authorList>
    </citation>
    <scope>NUCLEOTIDE SEQUENCE</scope>
</reference>
<feature type="compositionally biased region" description="Basic and acidic residues" evidence="1">
    <location>
        <begin position="226"/>
        <end position="244"/>
    </location>
</feature>
<keyword evidence="2" id="KW-0472">Membrane</keyword>
<evidence type="ECO:0000313" key="3">
    <source>
        <dbReference type="EMBL" id="KAG0542731.1"/>
    </source>
</evidence>
<dbReference type="Proteomes" id="UP000807115">
    <property type="component" value="Chromosome 2"/>
</dbReference>
<gene>
    <name evidence="3" type="ORF">BDA96_02G129600</name>
</gene>
<feature type="compositionally biased region" description="Basic residues" evidence="1">
    <location>
        <begin position="245"/>
        <end position="254"/>
    </location>
</feature>
<feature type="region of interest" description="Disordered" evidence="1">
    <location>
        <begin position="114"/>
        <end position="135"/>
    </location>
</feature>
<dbReference type="PANTHER" id="PTHR35278">
    <property type="entry name" value="TRANSMEMBRANE PROTEIN-RELATED"/>
    <property type="match status" value="1"/>
</dbReference>
<organism evidence="3 4">
    <name type="scientific">Sorghum bicolor</name>
    <name type="common">Sorghum</name>
    <name type="synonym">Sorghum vulgare</name>
    <dbReference type="NCBI Taxonomy" id="4558"/>
    <lineage>
        <taxon>Eukaryota</taxon>
        <taxon>Viridiplantae</taxon>
        <taxon>Streptophyta</taxon>
        <taxon>Embryophyta</taxon>
        <taxon>Tracheophyta</taxon>
        <taxon>Spermatophyta</taxon>
        <taxon>Magnoliopsida</taxon>
        <taxon>Liliopsida</taxon>
        <taxon>Poales</taxon>
        <taxon>Poaceae</taxon>
        <taxon>PACMAD clade</taxon>
        <taxon>Panicoideae</taxon>
        <taxon>Andropogonodae</taxon>
        <taxon>Andropogoneae</taxon>
        <taxon>Sorghinae</taxon>
        <taxon>Sorghum</taxon>
    </lineage>
</organism>
<sequence length="254" mass="28362">MGSVIGTAVGGVGGFVGNVISSPFNGVSCERVCSGTWDLLCFIEHLCVTSVIKFILALILVLIVLYVFYLLCKLGVVKCLAKNACKLVYMPCWGGCRLLHHLWRKVRDTERVYRGRRGQRRQQPPDDIELGDLSTSSYDVNYRGSLSPSSSDYSGNHHRGAAAAAVGRSRWESSASASVRGRRKDRLRQSLRPRRAGSKVEHAMRISRESESERRHPHHPHSTGARRKEASSLHVHDHGSAAHREHSHAHRRRT</sequence>
<dbReference type="AlphaFoldDB" id="A0A921RM20"/>
<feature type="transmembrane region" description="Helical" evidence="2">
    <location>
        <begin position="54"/>
        <end position="72"/>
    </location>
</feature>
<dbReference type="EMBL" id="CM027681">
    <property type="protein sequence ID" value="KAG0542731.1"/>
    <property type="molecule type" value="Genomic_DNA"/>
</dbReference>
<name>A0A921RM20_SORBI</name>
<dbReference type="Gramene" id="EER96308">
    <property type="protein sequence ID" value="EER96308"/>
    <property type="gene ID" value="SORBI_3002G123300"/>
</dbReference>
<dbReference type="OMA" id="DIVCFIE"/>
<feature type="region of interest" description="Disordered" evidence="1">
    <location>
        <begin position="148"/>
        <end position="254"/>
    </location>
</feature>
<protein>
    <submittedName>
        <fullName evidence="3">Uncharacterized protein</fullName>
    </submittedName>
</protein>
<accession>A0A921RM20</accession>
<reference evidence="3" key="1">
    <citation type="journal article" date="2019" name="BMC Genomics">
        <title>A new reference genome for Sorghum bicolor reveals high levels of sequence similarity between sweet and grain genotypes: implications for the genetics of sugar metabolism.</title>
        <authorList>
            <person name="Cooper E.A."/>
            <person name="Brenton Z.W."/>
            <person name="Flinn B.S."/>
            <person name="Jenkins J."/>
            <person name="Shu S."/>
            <person name="Flowers D."/>
            <person name="Luo F."/>
            <person name="Wang Y."/>
            <person name="Xia P."/>
            <person name="Barry K."/>
            <person name="Daum C."/>
            <person name="Lipzen A."/>
            <person name="Yoshinaga Y."/>
            <person name="Schmutz J."/>
            <person name="Saski C."/>
            <person name="Vermerris W."/>
            <person name="Kresovich S."/>
        </authorList>
    </citation>
    <scope>NUCLEOTIDE SEQUENCE</scope>
</reference>
<keyword evidence="2" id="KW-1133">Transmembrane helix</keyword>
<evidence type="ECO:0000313" key="4">
    <source>
        <dbReference type="Proteomes" id="UP000807115"/>
    </source>
</evidence>
<proteinExistence type="predicted"/>
<dbReference type="PANTHER" id="PTHR35278:SF4">
    <property type="entry name" value="TRANSMEMBRANE PROTEIN"/>
    <property type="match status" value="1"/>
</dbReference>
<feature type="compositionally biased region" description="Basic residues" evidence="1">
    <location>
        <begin position="180"/>
        <end position="197"/>
    </location>
</feature>
<keyword evidence="2" id="KW-0812">Transmembrane</keyword>
<feature type="compositionally biased region" description="Basic residues" evidence="1">
    <location>
        <begin position="215"/>
        <end position="225"/>
    </location>
</feature>
<evidence type="ECO:0000256" key="1">
    <source>
        <dbReference type="SAM" id="MobiDB-lite"/>
    </source>
</evidence>
<comment type="caution">
    <text evidence="3">The sequence shown here is derived from an EMBL/GenBank/DDBJ whole genome shotgun (WGS) entry which is preliminary data.</text>
</comment>
<feature type="compositionally biased region" description="Basic and acidic residues" evidence="1">
    <location>
        <begin position="198"/>
        <end position="214"/>
    </location>
</feature>
<evidence type="ECO:0000256" key="2">
    <source>
        <dbReference type="SAM" id="Phobius"/>
    </source>
</evidence>